<dbReference type="Gene3D" id="1.20.930.10">
    <property type="entry name" value="Conserved domain common to transcription factors TFIIS, elongin A, CRSP70"/>
    <property type="match status" value="1"/>
</dbReference>
<feature type="compositionally biased region" description="Basic and acidic residues" evidence="3">
    <location>
        <begin position="237"/>
        <end position="260"/>
    </location>
</feature>
<feature type="domain" description="TFIIS N-terminal" evidence="4">
    <location>
        <begin position="379"/>
        <end position="456"/>
    </location>
</feature>
<feature type="compositionally biased region" description="Acidic residues" evidence="3">
    <location>
        <begin position="137"/>
        <end position="153"/>
    </location>
</feature>
<evidence type="ECO:0000256" key="2">
    <source>
        <dbReference type="PROSITE-ProRule" id="PRU00649"/>
    </source>
</evidence>
<dbReference type="AlphaFoldDB" id="F4Q3U4"/>
<organism evidence="5 6">
    <name type="scientific">Cavenderia fasciculata</name>
    <name type="common">Slime mold</name>
    <name type="synonym">Dictyostelium fasciculatum</name>
    <dbReference type="NCBI Taxonomy" id="261658"/>
    <lineage>
        <taxon>Eukaryota</taxon>
        <taxon>Amoebozoa</taxon>
        <taxon>Evosea</taxon>
        <taxon>Eumycetozoa</taxon>
        <taxon>Dictyostelia</taxon>
        <taxon>Acytosteliales</taxon>
        <taxon>Cavenderiaceae</taxon>
        <taxon>Cavenderia</taxon>
    </lineage>
</organism>
<proteinExistence type="inferred from homology"/>
<accession>F4Q3U4</accession>
<evidence type="ECO:0000313" key="6">
    <source>
        <dbReference type="Proteomes" id="UP000007797"/>
    </source>
</evidence>
<dbReference type="OrthoDB" id="21124at2759"/>
<feature type="compositionally biased region" description="Basic residues" evidence="3">
    <location>
        <begin position="225"/>
        <end position="236"/>
    </location>
</feature>
<feature type="region of interest" description="Disordered" evidence="3">
    <location>
        <begin position="54"/>
        <end position="298"/>
    </location>
</feature>
<dbReference type="KEGG" id="dfa:DFA_08696"/>
<dbReference type="InterPro" id="IPR035441">
    <property type="entry name" value="TFIIS/LEDGF_dom_sf"/>
</dbReference>
<dbReference type="PANTHER" id="PTHR46010:SF1">
    <property type="entry name" value="PROTEIN IWS1 HOMOLOG"/>
    <property type="match status" value="1"/>
</dbReference>
<evidence type="ECO:0000259" key="4">
    <source>
        <dbReference type="PROSITE" id="PS51319"/>
    </source>
</evidence>
<dbReference type="PROSITE" id="PS51319">
    <property type="entry name" value="TFIIS_N"/>
    <property type="match status" value="1"/>
</dbReference>
<feature type="compositionally biased region" description="Acidic residues" evidence="3">
    <location>
        <begin position="175"/>
        <end position="189"/>
    </location>
</feature>
<feature type="compositionally biased region" description="Acidic residues" evidence="3">
    <location>
        <begin position="72"/>
        <end position="81"/>
    </location>
</feature>
<sequence>MENTTTLEGLESASVESFFLDSDALSPTTTTIVEDKQDTSLLVQESVITATTAVVQEAEQESTKINSTTSQAEEEEEEEEEHVGHRNKKVDVEDESELNGSIDKSIDAEDDNNKETIVESSTSTTTTTTTTAVVENTTEEDIFGSDKEEEEDEDKPKFTRLSKRREKRVEKVQDNDDDLDLDEESEEEDNNKKKKKKDKDGDYVVENQSEEEEEEEKNSSDEDKKKKKKKSKKEKKEKKSSSSDKKEKKRKQSQDKEPKKKKERSSKKKKDDSMMIIDDEGDDNNNNNSSNAKESDPLQEVLDSLKHRRATKLDIEDIKNMSMEIIDKMIDAAERDTEANRKRQPALNKVVLLAEVERILSKVQLYDFLCYDAKPSIFVVISQWLDPLPDGSQPNLKIKTALLRILTLLPANRDAIRGTSIVRFIQAVQNNDNESPLIRKLAYDAMHKWSAPGDSSREDSRYDEVEVDMDAVKRAAADEGLTKKFTKEDYLPKHIKHAGFIPRSMTNYTVRPKGLDPKSNIAISSPLRTINRIDREIEKKRLKQPARGSPRAHNVSIEGRGLNLM</sequence>
<dbReference type="InterPro" id="IPR051037">
    <property type="entry name" value="RNAPII_TF_IWS1"/>
</dbReference>
<dbReference type="InterPro" id="IPR017923">
    <property type="entry name" value="TFIIS_N"/>
</dbReference>
<dbReference type="GO" id="GO:0016973">
    <property type="term" value="P:poly(A)+ mRNA export from nucleus"/>
    <property type="evidence" value="ECO:0007669"/>
    <property type="project" value="TreeGrafter"/>
</dbReference>
<comment type="subcellular location">
    <subcellularLocation>
        <location evidence="2">Nucleus</location>
    </subcellularLocation>
</comment>
<dbReference type="RefSeq" id="XP_004356184.1">
    <property type="nucleotide sequence ID" value="XM_004356131.1"/>
</dbReference>
<keyword evidence="2" id="KW-0539">Nucleus</keyword>
<feature type="compositionally biased region" description="Basic and acidic residues" evidence="3">
    <location>
        <begin position="104"/>
        <end position="117"/>
    </location>
</feature>
<dbReference type="GeneID" id="14869387"/>
<gene>
    <name evidence="5" type="ORF">DFA_08696</name>
</gene>
<evidence type="ECO:0000313" key="5">
    <source>
        <dbReference type="EMBL" id="EGG17700.1"/>
    </source>
</evidence>
<dbReference type="PANTHER" id="PTHR46010">
    <property type="entry name" value="PROTEIN IWS1 HOMOLOG"/>
    <property type="match status" value="1"/>
</dbReference>
<dbReference type="STRING" id="1054147.F4Q3U4"/>
<dbReference type="EMBL" id="GL883021">
    <property type="protein sequence ID" value="EGG17700.1"/>
    <property type="molecule type" value="Genomic_DNA"/>
</dbReference>
<evidence type="ECO:0000256" key="1">
    <source>
        <dbReference type="ARBA" id="ARBA00037992"/>
    </source>
</evidence>
<protein>
    <submittedName>
        <fullName evidence="5">IWS1 family protein</fullName>
    </submittedName>
</protein>
<dbReference type="Proteomes" id="UP000007797">
    <property type="component" value="Unassembled WGS sequence"/>
</dbReference>
<dbReference type="OMA" id="HTHKDET"/>
<name>F4Q3U4_CACFS</name>
<dbReference type="Pfam" id="PF08711">
    <property type="entry name" value="Med26"/>
    <property type="match status" value="1"/>
</dbReference>
<keyword evidence="6" id="KW-1185">Reference proteome</keyword>
<comment type="similarity">
    <text evidence="1">Belongs to the IWS1 family.</text>
</comment>
<feature type="compositionally biased region" description="Low complexity" evidence="3">
    <location>
        <begin position="118"/>
        <end position="136"/>
    </location>
</feature>
<evidence type="ECO:0000256" key="3">
    <source>
        <dbReference type="SAM" id="MobiDB-lite"/>
    </source>
</evidence>
<dbReference type="GO" id="GO:0005634">
    <property type="term" value="C:nucleus"/>
    <property type="evidence" value="ECO:0007669"/>
    <property type="project" value="UniProtKB-SubCell"/>
</dbReference>
<reference evidence="6" key="1">
    <citation type="journal article" date="2011" name="Genome Res.">
        <title>Phylogeny-wide analysis of social amoeba genomes highlights ancient origins for complex intercellular communication.</title>
        <authorList>
            <person name="Heidel A.J."/>
            <person name="Lawal H.M."/>
            <person name="Felder M."/>
            <person name="Schilde C."/>
            <person name="Helps N.R."/>
            <person name="Tunggal B."/>
            <person name="Rivero F."/>
            <person name="John U."/>
            <person name="Schleicher M."/>
            <person name="Eichinger L."/>
            <person name="Platzer M."/>
            <person name="Noegel A.A."/>
            <person name="Schaap P."/>
            <person name="Gloeckner G."/>
        </authorList>
    </citation>
    <scope>NUCLEOTIDE SEQUENCE [LARGE SCALE GENOMIC DNA]</scope>
    <source>
        <strain evidence="6">SH3</strain>
    </source>
</reference>
<feature type="region of interest" description="Disordered" evidence="3">
    <location>
        <begin position="543"/>
        <end position="565"/>
    </location>
</feature>